<evidence type="ECO:0000256" key="1">
    <source>
        <dbReference type="SAM" id="MobiDB-lite"/>
    </source>
</evidence>
<dbReference type="Proteomes" id="UP000593571">
    <property type="component" value="Unassembled WGS sequence"/>
</dbReference>
<evidence type="ECO:0000313" key="3">
    <source>
        <dbReference type="Proteomes" id="UP000593571"/>
    </source>
</evidence>
<accession>A0A7J8DIU1</accession>
<gene>
    <name evidence="2" type="ORF">HJG63_008722</name>
</gene>
<reference evidence="2 3" key="1">
    <citation type="journal article" date="2020" name="Nature">
        <title>Six reference-quality genomes reveal evolution of bat adaptations.</title>
        <authorList>
            <person name="Jebb D."/>
            <person name="Huang Z."/>
            <person name="Pippel M."/>
            <person name="Hughes G.M."/>
            <person name="Lavrichenko K."/>
            <person name="Devanna P."/>
            <person name="Winkler S."/>
            <person name="Jermiin L.S."/>
            <person name="Skirmuntt E.C."/>
            <person name="Katzourakis A."/>
            <person name="Burkitt-Gray L."/>
            <person name="Ray D.A."/>
            <person name="Sullivan K.A.M."/>
            <person name="Roscito J.G."/>
            <person name="Kirilenko B.M."/>
            <person name="Davalos L.M."/>
            <person name="Corthals A.P."/>
            <person name="Power M.L."/>
            <person name="Jones G."/>
            <person name="Ransome R.D."/>
            <person name="Dechmann D.K.N."/>
            <person name="Locatelli A.G."/>
            <person name="Puechmaille S.J."/>
            <person name="Fedrigo O."/>
            <person name="Jarvis E.D."/>
            <person name="Hiller M."/>
            <person name="Vernes S.C."/>
            <person name="Myers E.W."/>
            <person name="Teeling E.C."/>
        </authorList>
    </citation>
    <scope>NUCLEOTIDE SEQUENCE [LARGE SCALE GENOMIC DNA]</scope>
    <source>
        <strain evidence="2">MRouAeg1</strain>
        <tissue evidence="2">Muscle</tissue>
    </source>
</reference>
<evidence type="ECO:0000313" key="2">
    <source>
        <dbReference type="EMBL" id="KAF6422936.1"/>
    </source>
</evidence>
<sequence length="162" mass="17744">MRKLSSGSRAASSRQEGFRPGLSPAPRGRPGVSEQVATRRPDRGWGTAPPAGRPAPSRSPRGPLSPVRSRTGLTRAEEDTGARPAKPHSPAARREWPRPGAASGFCDQKLQRISHRRCFRSGNAGPRRHSLVLQGDKTPALHYVLSLEHRTTLSNFSFWKLN</sequence>
<dbReference type="AlphaFoldDB" id="A0A7J8DIU1"/>
<protein>
    <submittedName>
        <fullName evidence="2">Uncharacterized protein</fullName>
    </submittedName>
</protein>
<keyword evidence="3" id="KW-1185">Reference proteome</keyword>
<dbReference type="EMBL" id="JACASE010000012">
    <property type="protein sequence ID" value="KAF6422936.1"/>
    <property type="molecule type" value="Genomic_DNA"/>
</dbReference>
<comment type="caution">
    <text evidence="2">The sequence shown here is derived from an EMBL/GenBank/DDBJ whole genome shotgun (WGS) entry which is preliminary data.</text>
</comment>
<name>A0A7J8DIU1_ROUAE</name>
<organism evidence="2 3">
    <name type="scientific">Rousettus aegyptiacus</name>
    <name type="common">Egyptian fruit bat</name>
    <name type="synonym">Pteropus aegyptiacus</name>
    <dbReference type="NCBI Taxonomy" id="9407"/>
    <lineage>
        <taxon>Eukaryota</taxon>
        <taxon>Metazoa</taxon>
        <taxon>Chordata</taxon>
        <taxon>Craniata</taxon>
        <taxon>Vertebrata</taxon>
        <taxon>Euteleostomi</taxon>
        <taxon>Mammalia</taxon>
        <taxon>Eutheria</taxon>
        <taxon>Laurasiatheria</taxon>
        <taxon>Chiroptera</taxon>
        <taxon>Yinpterochiroptera</taxon>
        <taxon>Pteropodoidea</taxon>
        <taxon>Pteropodidae</taxon>
        <taxon>Rousettinae</taxon>
        <taxon>Rousettus</taxon>
    </lineage>
</organism>
<feature type="compositionally biased region" description="Polar residues" evidence="1">
    <location>
        <begin position="1"/>
        <end position="15"/>
    </location>
</feature>
<feature type="compositionally biased region" description="Low complexity" evidence="1">
    <location>
        <begin position="44"/>
        <end position="70"/>
    </location>
</feature>
<feature type="region of interest" description="Disordered" evidence="1">
    <location>
        <begin position="1"/>
        <end position="104"/>
    </location>
</feature>
<proteinExistence type="predicted"/>